<dbReference type="GeneID" id="96902385"/>
<dbReference type="GO" id="GO:0003735">
    <property type="term" value="F:structural constituent of ribosome"/>
    <property type="evidence" value="ECO:0007669"/>
    <property type="project" value="EnsemblFungi"/>
</dbReference>
<evidence type="ECO:0000256" key="5">
    <source>
        <dbReference type="ARBA" id="ARBA00023274"/>
    </source>
</evidence>
<keyword evidence="9" id="KW-1185">Reference proteome</keyword>
<dbReference type="eggNOG" id="KOG3435">
    <property type="taxonomic scope" value="Eukaryota"/>
</dbReference>
<keyword evidence="3" id="KW-0689">Ribosomal protein</keyword>
<evidence type="ECO:0000256" key="6">
    <source>
        <dbReference type="ARBA" id="ARBA00033752"/>
    </source>
</evidence>
<dbReference type="PANTHER" id="PTHR28595">
    <property type="entry name" value="39S RIBOSOMAL PROTEIN L54, MITOCHONDRIAL"/>
    <property type="match status" value="1"/>
</dbReference>
<keyword evidence="2" id="KW-0809">Transit peptide</keyword>
<reference evidence="8 9" key="1">
    <citation type="journal article" date="2011" name="Proc. Natl. Acad. Sci. U.S.A.">
        <title>Evolutionary erosion of yeast sex chromosomes by mating-type switching accidents.</title>
        <authorList>
            <person name="Gordon J.L."/>
            <person name="Armisen D."/>
            <person name="Proux-Wera E."/>
            <person name="Oheigeartaigh S.S."/>
            <person name="Byrne K.P."/>
            <person name="Wolfe K.H."/>
        </authorList>
    </citation>
    <scope>NUCLEOTIDE SEQUENCE [LARGE SCALE GENOMIC DNA]</scope>
    <source>
        <strain evidence="9">ATCC 76901 / BCRC 22586 / CBS 4309 / NBRC 1992 / NRRL Y-12630</strain>
    </source>
</reference>
<sequence length="110" mass="12436">MLRLVFKRSLSTSFRVLTAEAATTANASTNIKSSCLAGTSLNLNIKKNGKDPIALEDNEYPAWLWKVLESKAPKEASDLSEQEVLAMRKKQLRKENRKKIKQNNFLSQLK</sequence>
<evidence type="ECO:0000256" key="2">
    <source>
        <dbReference type="ARBA" id="ARBA00022946"/>
    </source>
</evidence>
<keyword evidence="5" id="KW-0687">Ribonucleoprotein</keyword>
<dbReference type="FunCoup" id="G0VA98">
    <property type="interactions" value="117"/>
</dbReference>
<comment type="similarity">
    <text evidence="6">Belongs to the mitochondrion-specific ribosomal protein mL54 family.</text>
</comment>
<evidence type="ECO:0000256" key="7">
    <source>
        <dbReference type="ARBA" id="ARBA00035179"/>
    </source>
</evidence>
<evidence type="ECO:0000256" key="3">
    <source>
        <dbReference type="ARBA" id="ARBA00022980"/>
    </source>
</evidence>
<dbReference type="KEGG" id="ncs:NCAS_0B07440"/>
<evidence type="ECO:0000313" key="8">
    <source>
        <dbReference type="EMBL" id="CCC68828.1"/>
    </source>
</evidence>
<proteinExistence type="inferred from homology"/>
<dbReference type="Proteomes" id="UP000001640">
    <property type="component" value="Chromosome 2"/>
</dbReference>
<keyword evidence="4" id="KW-0496">Mitochondrion</keyword>
<dbReference type="EMBL" id="HE576753">
    <property type="protein sequence ID" value="CCC68828.1"/>
    <property type="molecule type" value="Genomic_DNA"/>
</dbReference>
<name>G0VA98_NAUCA</name>
<dbReference type="AlphaFoldDB" id="G0VA98"/>
<organism evidence="8 9">
    <name type="scientific">Naumovozyma castellii</name>
    <name type="common">Yeast</name>
    <name type="synonym">Saccharomyces castellii</name>
    <dbReference type="NCBI Taxonomy" id="27288"/>
    <lineage>
        <taxon>Eukaryota</taxon>
        <taxon>Fungi</taxon>
        <taxon>Dikarya</taxon>
        <taxon>Ascomycota</taxon>
        <taxon>Saccharomycotina</taxon>
        <taxon>Saccharomycetes</taxon>
        <taxon>Saccharomycetales</taxon>
        <taxon>Saccharomycetaceae</taxon>
        <taxon>Naumovozyma</taxon>
    </lineage>
</organism>
<dbReference type="OrthoDB" id="10252718at2759"/>
<reference key="2">
    <citation type="submission" date="2011-08" db="EMBL/GenBank/DDBJ databases">
        <title>Genome sequence of Naumovozyma castellii.</title>
        <authorList>
            <person name="Gordon J.L."/>
            <person name="Armisen D."/>
            <person name="Proux-Wera E."/>
            <person name="OhEigeartaigh S.S."/>
            <person name="Byrne K.P."/>
            <person name="Wolfe K.H."/>
        </authorList>
    </citation>
    <scope>NUCLEOTIDE SEQUENCE</scope>
    <source>
        <strain>Type strain:CBS 4309</strain>
    </source>
</reference>
<evidence type="ECO:0000313" key="9">
    <source>
        <dbReference type="Proteomes" id="UP000001640"/>
    </source>
</evidence>
<dbReference type="InterPro" id="IPR013870">
    <property type="entry name" value="Ribosomal_mL54"/>
</dbReference>
<dbReference type="Pfam" id="PF08561">
    <property type="entry name" value="Ribosomal_L37"/>
    <property type="match status" value="1"/>
</dbReference>
<dbReference type="RefSeq" id="XP_003675199.1">
    <property type="nucleotide sequence ID" value="XM_003675151.1"/>
</dbReference>
<accession>G0VA98</accession>
<evidence type="ECO:0000256" key="1">
    <source>
        <dbReference type="ARBA" id="ARBA00004173"/>
    </source>
</evidence>
<dbReference type="STRING" id="1064592.G0VA98"/>
<dbReference type="PANTHER" id="PTHR28595:SF1">
    <property type="entry name" value="LARGE RIBOSOMAL SUBUNIT PROTEIN ML54"/>
    <property type="match status" value="1"/>
</dbReference>
<dbReference type="GO" id="GO:0005762">
    <property type="term" value="C:mitochondrial large ribosomal subunit"/>
    <property type="evidence" value="ECO:0007669"/>
    <property type="project" value="EnsemblFungi"/>
</dbReference>
<comment type="subcellular location">
    <subcellularLocation>
        <location evidence="1">Mitochondrion</location>
    </subcellularLocation>
</comment>
<gene>
    <name evidence="8" type="primary">NCAS0B07440</name>
    <name evidence="8" type="ordered locus">NCAS_0B07440</name>
</gene>
<dbReference type="InParanoid" id="G0VA98"/>
<dbReference type="HOGENOM" id="CLU_144297_2_0_1"/>
<protein>
    <recommendedName>
        <fullName evidence="7">Large ribosomal subunit protein mL54</fullName>
    </recommendedName>
</protein>
<dbReference type="OMA" id="FMKWRRK"/>
<evidence type="ECO:0000256" key="4">
    <source>
        <dbReference type="ARBA" id="ARBA00023128"/>
    </source>
</evidence>